<keyword evidence="3" id="KW-1185">Reference proteome</keyword>
<dbReference type="SUPFAM" id="SSF48726">
    <property type="entry name" value="Immunoglobulin"/>
    <property type="match status" value="1"/>
</dbReference>
<dbReference type="InterPro" id="IPR036179">
    <property type="entry name" value="Ig-like_dom_sf"/>
</dbReference>
<feature type="compositionally biased region" description="Polar residues" evidence="1">
    <location>
        <begin position="82"/>
        <end position="91"/>
    </location>
</feature>
<protein>
    <submittedName>
        <fullName evidence="2">Uncharacterized protein</fullName>
    </submittedName>
</protein>
<evidence type="ECO:0000256" key="1">
    <source>
        <dbReference type="SAM" id="MobiDB-lite"/>
    </source>
</evidence>
<dbReference type="Proteomes" id="UP000728032">
    <property type="component" value="Unassembled WGS sequence"/>
</dbReference>
<reference evidence="2" key="1">
    <citation type="submission" date="2020-11" db="EMBL/GenBank/DDBJ databases">
        <authorList>
            <person name="Tran Van P."/>
        </authorList>
    </citation>
    <scope>NUCLEOTIDE SEQUENCE</scope>
</reference>
<evidence type="ECO:0000313" key="2">
    <source>
        <dbReference type="EMBL" id="CAD7657824.1"/>
    </source>
</evidence>
<name>A0A7R9QUN5_9ACAR</name>
<feature type="compositionally biased region" description="Low complexity" evidence="1">
    <location>
        <begin position="59"/>
        <end position="74"/>
    </location>
</feature>
<dbReference type="EMBL" id="OC928568">
    <property type="protein sequence ID" value="CAD7657824.1"/>
    <property type="molecule type" value="Genomic_DNA"/>
</dbReference>
<feature type="region of interest" description="Disordered" evidence="1">
    <location>
        <begin position="48"/>
        <end position="91"/>
    </location>
</feature>
<organism evidence="2">
    <name type="scientific">Oppiella nova</name>
    <dbReference type="NCBI Taxonomy" id="334625"/>
    <lineage>
        <taxon>Eukaryota</taxon>
        <taxon>Metazoa</taxon>
        <taxon>Ecdysozoa</taxon>
        <taxon>Arthropoda</taxon>
        <taxon>Chelicerata</taxon>
        <taxon>Arachnida</taxon>
        <taxon>Acari</taxon>
        <taxon>Acariformes</taxon>
        <taxon>Sarcoptiformes</taxon>
        <taxon>Oribatida</taxon>
        <taxon>Brachypylina</taxon>
        <taxon>Oppioidea</taxon>
        <taxon>Oppiidae</taxon>
        <taxon>Oppiella</taxon>
    </lineage>
</organism>
<gene>
    <name evidence="2" type="ORF">ONB1V03_LOCUS14449</name>
</gene>
<proteinExistence type="predicted"/>
<dbReference type="EMBL" id="CAJPVJ010013743">
    <property type="protein sequence ID" value="CAG2175010.1"/>
    <property type="molecule type" value="Genomic_DNA"/>
</dbReference>
<sequence length="188" mass="21447">MTQTIRYSKVLLESIQYNQLVQDRGIPKHKDNKMPITITENLTIKTSKNGNKHKTTVPSGGTTQQSVTTLGTTSNLRPYTDNIDNPTSNKQTLPVHVSIGFRANRLPKGKDAYLACSYDNPDKPYELSEINIYKVEFHKIKGINKIANKYESRQQLIELKIRNVQKDTFGEYTCKVTYHQNGLLKNCK</sequence>
<dbReference type="InterPro" id="IPR013783">
    <property type="entry name" value="Ig-like_fold"/>
</dbReference>
<dbReference type="Gene3D" id="2.60.40.10">
    <property type="entry name" value="Immunoglobulins"/>
    <property type="match status" value="1"/>
</dbReference>
<accession>A0A7R9QUN5</accession>
<dbReference type="AlphaFoldDB" id="A0A7R9QUN5"/>
<evidence type="ECO:0000313" key="3">
    <source>
        <dbReference type="Proteomes" id="UP000728032"/>
    </source>
</evidence>